<organism evidence="5 6">
    <name type="scientific">Lodderomyces elongisporus (strain ATCC 11503 / CBS 2605 / JCM 1781 / NBRC 1676 / NRRL YB-4239)</name>
    <name type="common">Yeast</name>
    <name type="synonym">Saccharomyces elongisporus</name>
    <dbReference type="NCBI Taxonomy" id="379508"/>
    <lineage>
        <taxon>Eukaryota</taxon>
        <taxon>Fungi</taxon>
        <taxon>Dikarya</taxon>
        <taxon>Ascomycota</taxon>
        <taxon>Saccharomycotina</taxon>
        <taxon>Pichiomycetes</taxon>
        <taxon>Debaryomycetaceae</taxon>
        <taxon>Candida/Lodderomyces clade</taxon>
        <taxon>Lodderomyces</taxon>
    </lineage>
</organism>
<protein>
    <recommendedName>
        <fullName evidence="7">COMPASS component SDC1</fullName>
    </recommendedName>
</protein>
<comment type="similarity">
    <text evidence="2">Belongs to the dpy-30 family.</text>
</comment>
<dbReference type="GO" id="GO:0005634">
    <property type="term" value="C:nucleus"/>
    <property type="evidence" value="ECO:0007669"/>
    <property type="project" value="UniProtKB-SubCell"/>
</dbReference>
<keyword evidence="3" id="KW-0539">Nucleus</keyword>
<evidence type="ECO:0000256" key="3">
    <source>
        <dbReference type="ARBA" id="ARBA00023242"/>
    </source>
</evidence>
<gene>
    <name evidence="5" type="ORF">LELG_03876</name>
</gene>
<dbReference type="STRING" id="379508.A5E2N9"/>
<feature type="compositionally biased region" description="Polar residues" evidence="4">
    <location>
        <begin position="12"/>
        <end position="25"/>
    </location>
</feature>
<proteinExistence type="inferred from homology"/>
<dbReference type="CDD" id="cd22965">
    <property type="entry name" value="DD_DPY30_SDC1"/>
    <property type="match status" value="1"/>
</dbReference>
<dbReference type="Pfam" id="PF05186">
    <property type="entry name" value="Dpy-30"/>
    <property type="match status" value="1"/>
</dbReference>
<feature type="compositionally biased region" description="Low complexity" evidence="4">
    <location>
        <begin position="66"/>
        <end position="83"/>
    </location>
</feature>
<feature type="compositionally biased region" description="Basic and acidic residues" evidence="4">
    <location>
        <begin position="34"/>
        <end position="49"/>
    </location>
</feature>
<dbReference type="Proteomes" id="UP000001996">
    <property type="component" value="Unassembled WGS sequence"/>
</dbReference>
<sequence>MNLQDIILEPTPTATPVPESTTQVKGENGDDSNVGEKEVIEDSHIKQEEQEVEEGLTKGEVTANDTPQRTPQPQVQQPTQEPVVKQEIVETSNLPPLHEVVGGSSVRRYLNKHLTQHILDGLKEVGHARPEDPLKYLGEFLIARSIYQHRLEEEGEN</sequence>
<evidence type="ECO:0008006" key="7">
    <source>
        <dbReference type="Google" id="ProtNLM"/>
    </source>
</evidence>
<accession>A5E2N9</accession>
<dbReference type="InterPro" id="IPR007858">
    <property type="entry name" value="Dpy-30_motif"/>
</dbReference>
<dbReference type="GeneID" id="5231982"/>
<name>A5E2N9_LODEL</name>
<dbReference type="KEGG" id="lel:PVL30_004700"/>
<dbReference type="EMBL" id="CH981528">
    <property type="protein sequence ID" value="EDK45697.1"/>
    <property type="molecule type" value="Genomic_DNA"/>
</dbReference>
<dbReference type="InterPro" id="IPR049629">
    <property type="entry name" value="DPY30_SDC1_DD"/>
</dbReference>
<dbReference type="InParanoid" id="A5E2N9"/>
<evidence type="ECO:0000313" key="6">
    <source>
        <dbReference type="Proteomes" id="UP000001996"/>
    </source>
</evidence>
<evidence type="ECO:0000256" key="2">
    <source>
        <dbReference type="ARBA" id="ARBA00010849"/>
    </source>
</evidence>
<dbReference type="Gene3D" id="1.20.890.10">
    <property type="entry name" value="cAMP-dependent protein kinase regulatory subunit, dimerization-anchoring domain"/>
    <property type="match status" value="1"/>
</dbReference>
<dbReference type="HOGENOM" id="CLU_115916_1_1_1"/>
<comment type="subcellular location">
    <subcellularLocation>
        <location evidence="1">Nucleus</location>
    </subcellularLocation>
</comment>
<evidence type="ECO:0000256" key="4">
    <source>
        <dbReference type="SAM" id="MobiDB-lite"/>
    </source>
</evidence>
<reference evidence="5 6" key="1">
    <citation type="journal article" date="2009" name="Nature">
        <title>Evolution of pathogenicity and sexual reproduction in eight Candida genomes.</title>
        <authorList>
            <person name="Butler G."/>
            <person name="Rasmussen M.D."/>
            <person name="Lin M.F."/>
            <person name="Santos M.A."/>
            <person name="Sakthikumar S."/>
            <person name="Munro C.A."/>
            <person name="Rheinbay E."/>
            <person name="Grabherr M."/>
            <person name="Forche A."/>
            <person name="Reedy J.L."/>
            <person name="Agrafioti I."/>
            <person name="Arnaud M.B."/>
            <person name="Bates S."/>
            <person name="Brown A.J."/>
            <person name="Brunke S."/>
            <person name="Costanzo M.C."/>
            <person name="Fitzpatrick D.A."/>
            <person name="de Groot P.W."/>
            <person name="Harris D."/>
            <person name="Hoyer L.L."/>
            <person name="Hube B."/>
            <person name="Klis F.M."/>
            <person name="Kodira C."/>
            <person name="Lennard N."/>
            <person name="Logue M.E."/>
            <person name="Martin R."/>
            <person name="Neiman A.M."/>
            <person name="Nikolaou E."/>
            <person name="Quail M.A."/>
            <person name="Quinn J."/>
            <person name="Santos M.C."/>
            <person name="Schmitzberger F.F."/>
            <person name="Sherlock G."/>
            <person name="Shah P."/>
            <person name="Silverstein K.A."/>
            <person name="Skrzypek M.S."/>
            <person name="Soll D."/>
            <person name="Staggs R."/>
            <person name="Stansfield I."/>
            <person name="Stumpf M.P."/>
            <person name="Sudbery P.E."/>
            <person name="Srikantha T."/>
            <person name="Zeng Q."/>
            <person name="Berman J."/>
            <person name="Berriman M."/>
            <person name="Heitman J."/>
            <person name="Gow N.A."/>
            <person name="Lorenz M.C."/>
            <person name="Birren B.W."/>
            <person name="Kellis M."/>
            <person name="Cuomo C.A."/>
        </authorList>
    </citation>
    <scope>NUCLEOTIDE SEQUENCE [LARGE SCALE GENOMIC DNA]</scope>
    <source>
        <strain evidence="6">ATCC 11503 / BCRC 21390 / CBS 2605 / JCM 1781 / NBRC 1676 / NRRL YB-4239</strain>
    </source>
</reference>
<dbReference type="AlphaFoldDB" id="A5E2N9"/>
<feature type="region of interest" description="Disordered" evidence="4">
    <location>
        <begin position="1"/>
        <end position="83"/>
    </location>
</feature>
<evidence type="ECO:0000313" key="5">
    <source>
        <dbReference type="EMBL" id="EDK45697.1"/>
    </source>
</evidence>
<dbReference type="eggNOG" id="ENOG502SE27">
    <property type="taxonomic scope" value="Eukaryota"/>
</dbReference>
<keyword evidence="6" id="KW-1185">Reference proteome</keyword>
<evidence type="ECO:0000256" key="1">
    <source>
        <dbReference type="ARBA" id="ARBA00004123"/>
    </source>
</evidence>
<dbReference type="VEuPathDB" id="FungiDB:LELG_03876"/>
<dbReference type="OrthoDB" id="417678at2759"/>